<dbReference type="InterPro" id="IPR014784">
    <property type="entry name" value="Cu2_ascorb_mOase-like_C"/>
</dbReference>
<dbReference type="Pfam" id="PF09113">
    <property type="entry name" value="N-glycanase_C"/>
    <property type="match status" value="1"/>
</dbReference>
<dbReference type="Gene3D" id="2.60.120.230">
    <property type="match status" value="2"/>
</dbReference>
<accession>A0ABR7QCM5</accession>
<gene>
    <name evidence="3" type="ORF">H2O64_16485</name>
</gene>
<organism evidence="3 4">
    <name type="scientific">Kordia aestuariivivens</name>
    <dbReference type="NCBI Taxonomy" id="2759037"/>
    <lineage>
        <taxon>Bacteria</taxon>
        <taxon>Pseudomonadati</taxon>
        <taxon>Bacteroidota</taxon>
        <taxon>Flavobacteriia</taxon>
        <taxon>Flavobacteriales</taxon>
        <taxon>Flavobacteriaceae</taxon>
        <taxon>Kordia</taxon>
    </lineage>
</organism>
<sequence>MSSAQTVQVKGLNLENDVTVTVTGSFEISTDNITFGTTATYNHTAINVTAEDLYVRFIPGTTDLGAQTGVITLAATGVTNQTIDLAGTGTAVRHNYQTFDNQRIAFGGGFNQTVTNTYALHNTMSNIEQIMMYVKLRCPAGGCNAWDVYANIKVKDAASGEFYEIGRYITPYGVDNSQLARGFEIDVTDFKSLLQGSTELYARIETWGSDGWELSVEFDYVEGTPDYEYYAIADVITYDAWSTSGVPYGVTIDPMTWDLTKTISIPANAEATELRTIISGWGHATPVDSDNRPCAEWCFRTHNVKINGANMFQHNMSPIGCASNPVQPQSGNWTPDRAGWCPGMAVPVRTDTFSTAMNGSTFTFEYDYQNWTSDGGTTSGQTGAYYATSTFVVVKSTTPIVKPTVTD</sequence>
<keyword evidence="1" id="KW-1015">Disulfide bond</keyword>
<dbReference type="PANTHER" id="PTHR39319">
    <property type="entry name" value="SI:DKEY-256H2.1"/>
    <property type="match status" value="1"/>
</dbReference>
<dbReference type="Proteomes" id="UP000619238">
    <property type="component" value="Unassembled WGS sequence"/>
</dbReference>
<dbReference type="PANTHER" id="PTHR39319:SF1">
    <property type="entry name" value="SI:DKEY-256H2.1"/>
    <property type="match status" value="1"/>
</dbReference>
<evidence type="ECO:0000313" key="3">
    <source>
        <dbReference type="EMBL" id="MBC8756273.1"/>
    </source>
</evidence>
<dbReference type="InterPro" id="IPR015197">
    <property type="entry name" value="PngaseF_C"/>
</dbReference>
<comment type="caution">
    <text evidence="3">The sequence shown here is derived from an EMBL/GenBank/DDBJ whole genome shotgun (WGS) entry which is preliminary data.</text>
</comment>
<name>A0ABR7QCM5_9FLAO</name>
<keyword evidence="4" id="KW-1185">Reference proteome</keyword>
<dbReference type="SUPFAM" id="SSF49742">
    <property type="entry name" value="PHM/PNGase F"/>
    <property type="match status" value="2"/>
</dbReference>
<dbReference type="InterPro" id="IPR053251">
    <property type="entry name" value="N-glycanase"/>
</dbReference>
<reference evidence="3 4" key="1">
    <citation type="submission" date="2020-07" db="EMBL/GenBank/DDBJ databases">
        <title>Description of Kordia aestuariivivens sp. nov., isolated from a tidal flat.</title>
        <authorList>
            <person name="Park S."/>
            <person name="Yoon J.-H."/>
        </authorList>
    </citation>
    <scope>NUCLEOTIDE SEQUENCE [LARGE SCALE GENOMIC DNA]</scope>
    <source>
        <strain evidence="3 4">YSTF-M3</strain>
    </source>
</reference>
<dbReference type="EMBL" id="JACGWS010000010">
    <property type="protein sequence ID" value="MBC8756273.1"/>
    <property type="molecule type" value="Genomic_DNA"/>
</dbReference>
<evidence type="ECO:0000256" key="1">
    <source>
        <dbReference type="ARBA" id="ARBA00023157"/>
    </source>
</evidence>
<feature type="domain" description="Peptide-N-glycosidase F C-terminal" evidence="2">
    <location>
        <begin position="259"/>
        <end position="375"/>
    </location>
</feature>
<dbReference type="InterPro" id="IPR008977">
    <property type="entry name" value="PHM/PNGase_F_dom_sf"/>
</dbReference>
<proteinExistence type="predicted"/>
<protein>
    <submittedName>
        <fullName evidence="3">Peptidase</fullName>
    </submittedName>
</protein>
<evidence type="ECO:0000259" key="2">
    <source>
        <dbReference type="Pfam" id="PF09113"/>
    </source>
</evidence>
<evidence type="ECO:0000313" key="4">
    <source>
        <dbReference type="Proteomes" id="UP000619238"/>
    </source>
</evidence>